<accession>A0AC61RE97</accession>
<keyword evidence="2" id="KW-1185">Reference proteome</keyword>
<evidence type="ECO:0000313" key="2">
    <source>
        <dbReference type="Proteomes" id="UP000306319"/>
    </source>
</evidence>
<keyword evidence="1" id="KW-0378">Hydrolase</keyword>
<dbReference type="Proteomes" id="UP000306319">
    <property type="component" value="Unassembled WGS sequence"/>
</dbReference>
<name>A0AC61RE97_9BACT</name>
<comment type="caution">
    <text evidence="1">The sequence shown here is derived from an EMBL/GenBank/DDBJ whole genome shotgun (WGS) entry which is preliminary data.</text>
</comment>
<sequence>MYTILDIHTHHPAPQPNAVVCVSPDDFNPIENQLYSVGIHPWKTADALSDDIWEKLEAAAEHPQVVAIGECGIDKIQGGPLFRQMQVMRRQIELSEKVGKPLIIHNVHAQDIIIGVKKDLNPTQPWLVHGFRGKPTIAKMLTDTGIWLSFNDKFNDMSVTETPIQFMLAETDESETPIADIITKLSSLKGEDLTATISENAARFLSLNS</sequence>
<organism evidence="1 2">
    <name type="scientific">Lepagella muris</name>
    <dbReference type="NCBI Taxonomy" id="3032870"/>
    <lineage>
        <taxon>Bacteria</taxon>
        <taxon>Pseudomonadati</taxon>
        <taxon>Bacteroidota</taxon>
        <taxon>Bacteroidia</taxon>
        <taxon>Bacteroidales</taxon>
        <taxon>Muribaculaceae</taxon>
        <taxon>Lepagella</taxon>
    </lineage>
</organism>
<proteinExistence type="predicted"/>
<reference evidence="1" key="1">
    <citation type="submission" date="2019-04" db="EMBL/GenBank/DDBJ databases">
        <title>Microbes associate with the intestines of laboratory mice.</title>
        <authorList>
            <person name="Navarre W."/>
            <person name="Wong E."/>
            <person name="Huang K."/>
            <person name="Tropini C."/>
            <person name="Ng K."/>
            <person name="Yu B."/>
        </authorList>
    </citation>
    <scope>NUCLEOTIDE SEQUENCE</scope>
    <source>
        <strain evidence="1">NM04_E33</strain>
    </source>
</reference>
<dbReference type="EMBL" id="SRYB01000049">
    <property type="protein sequence ID" value="TGY75845.1"/>
    <property type="molecule type" value="Genomic_DNA"/>
</dbReference>
<evidence type="ECO:0000313" key="1">
    <source>
        <dbReference type="EMBL" id="TGY75845.1"/>
    </source>
</evidence>
<gene>
    <name evidence="1" type="ORF">E5331_19265</name>
</gene>
<protein>
    <submittedName>
        <fullName evidence="1">Hydrolase TatD</fullName>
    </submittedName>
</protein>